<evidence type="ECO:0000256" key="4">
    <source>
        <dbReference type="ARBA" id="ARBA00022679"/>
    </source>
</evidence>
<dbReference type="SUPFAM" id="SSF53335">
    <property type="entry name" value="S-adenosyl-L-methionine-dependent methyltransferases"/>
    <property type="match status" value="1"/>
</dbReference>
<comment type="caution">
    <text evidence="8">The sequence shown here is derived from an EMBL/GenBank/DDBJ whole genome shotgun (WGS) entry which is preliminary data.</text>
</comment>
<dbReference type="PANTHER" id="PTHR30481:SF4">
    <property type="entry name" value="SITE-SPECIFIC DNA-METHYLTRANSFERASE (ADENINE-SPECIFIC)"/>
    <property type="match status" value="1"/>
</dbReference>
<dbReference type="Proteomes" id="UP000823821">
    <property type="component" value="Unassembled WGS sequence"/>
</dbReference>
<evidence type="ECO:0000256" key="7">
    <source>
        <dbReference type="PIRSR" id="PIRSR000398-1"/>
    </source>
</evidence>
<reference evidence="8" key="1">
    <citation type="journal article" date="2021" name="PeerJ">
        <title>Extensive microbial diversity within the chicken gut microbiome revealed by metagenomics and culture.</title>
        <authorList>
            <person name="Gilroy R."/>
            <person name="Ravi A."/>
            <person name="Getino M."/>
            <person name="Pursley I."/>
            <person name="Horton D.L."/>
            <person name="Alikhan N.F."/>
            <person name="Baker D."/>
            <person name="Gharbi K."/>
            <person name="Hall N."/>
            <person name="Watson M."/>
            <person name="Adriaenssens E.M."/>
            <person name="Foster-Nyarko E."/>
            <person name="Jarju S."/>
            <person name="Secka A."/>
            <person name="Antonio M."/>
            <person name="Oren A."/>
            <person name="Chaudhuri R.R."/>
            <person name="La Ragione R."/>
            <person name="Hildebrand F."/>
            <person name="Pallen M.J."/>
        </authorList>
    </citation>
    <scope>NUCLEOTIDE SEQUENCE</scope>
    <source>
        <strain evidence="8">5032</strain>
    </source>
</reference>
<evidence type="ECO:0000256" key="1">
    <source>
        <dbReference type="ARBA" id="ARBA00006594"/>
    </source>
</evidence>
<dbReference type="InterPro" id="IPR023095">
    <property type="entry name" value="Ade_MeTrfase_dom_2"/>
</dbReference>
<comment type="similarity">
    <text evidence="1">Belongs to the N(4)/N(6)-methyltransferase family.</text>
</comment>
<dbReference type="GO" id="GO:0009007">
    <property type="term" value="F:site-specific DNA-methyltransferase (adenine-specific) activity"/>
    <property type="evidence" value="ECO:0007669"/>
    <property type="project" value="UniProtKB-EC"/>
</dbReference>
<dbReference type="GO" id="GO:0032259">
    <property type="term" value="P:methylation"/>
    <property type="evidence" value="ECO:0007669"/>
    <property type="project" value="UniProtKB-KW"/>
</dbReference>
<evidence type="ECO:0000313" key="8">
    <source>
        <dbReference type="EMBL" id="HJA79929.1"/>
    </source>
</evidence>
<organism evidence="8 9">
    <name type="scientific">Candidatus Desulfovibrio intestinavium</name>
    <dbReference type="NCBI Taxonomy" id="2838534"/>
    <lineage>
        <taxon>Bacteria</taxon>
        <taxon>Pseudomonadati</taxon>
        <taxon>Thermodesulfobacteriota</taxon>
        <taxon>Desulfovibrionia</taxon>
        <taxon>Desulfovibrionales</taxon>
        <taxon>Desulfovibrionaceae</taxon>
        <taxon>Desulfovibrio</taxon>
    </lineage>
</organism>
<dbReference type="AlphaFoldDB" id="A0A9D2HQ70"/>
<dbReference type="Gene3D" id="3.40.50.150">
    <property type="entry name" value="Vaccinia Virus protein VP39"/>
    <property type="match status" value="1"/>
</dbReference>
<feature type="binding site" evidence="7">
    <location>
        <position position="13"/>
    </location>
    <ligand>
        <name>S-adenosyl-L-methionine</name>
        <dbReference type="ChEBI" id="CHEBI:59789"/>
    </ligand>
</feature>
<keyword evidence="3 8" id="KW-0489">Methyltransferase</keyword>
<accession>A0A9D2HQ70</accession>
<dbReference type="EMBL" id="DWZD01000053">
    <property type="protein sequence ID" value="HJA79929.1"/>
    <property type="molecule type" value="Genomic_DNA"/>
</dbReference>
<protein>
    <recommendedName>
        <fullName evidence="2">site-specific DNA-methyltransferase (adenine-specific)</fullName>
        <ecNumber evidence="2">2.1.1.72</ecNumber>
    </recommendedName>
</protein>
<feature type="binding site" evidence="7">
    <location>
        <position position="181"/>
    </location>
    <ligand>
        <name>S-adenosyl-L-methionine</name>
        <dbReference type="ChEBI" id="CHEBI:59789"/>
    </ligand>
</feature>
<dbReference type="GO" id="GO:1904047">
    <property type="term" value="F:S-adenosyl-L-methionine binding"/>
    <property type="evidence" value="ECO:0007669"/>
    <property type="project" value="TreeGrafter"/>
</dbReference>
<dbReference type="InterPro" id="IPR012327">
    <property type="entry name" value="MeTrfase_D12"/>
</dbReference>
<evidence type="ECO:0000256" key="6">
    <source>
        <dbReference type="ARBA" id="ARBA00047942"/>
    </source>
</evidence>
<dbReference type="GO" id="GO:0006298">
    <property type="term" value="P:mismatch repair"/>
    <property type="evidence" value="ECO:0007669"/>
    <property type="project" value="TreeGrafter"/>
</dbReference>
<feature type="binding site" evidence="7">
    <location>
        <position position="17"/>
    </location>
    <ligand>
        <name>S-adenosyl-L-methionine</name>
        <dbReference type="ChEBI" id="CHEBI:59789"/>
    </ligand>
</feature>
<name>A0A9D2HQ70_9BACT</name>
<sequence length="259" mass="29789">MTTSNSRSPLAGWMGGKSQLSRRIVAMLPAHTCYCEPFAGAAWVLFRKPESQVEVINDINRELVTFYRVIQHHLEEFVRYFKWVLVSRDEFERLKRVEPDTLTDIQRAARFYYIQQSCFGGRLAAPTFGYAAVRAPKLNLLRIEEQLSAAHLRLARTYVECLPYHEVIKRYDKPETAFYIDPPYWDCEGYYGKGIFSREDFAVLAGLLAGIRGKFILSLNDTPGVRDTFAGFPFDSAKVNYTCSNGKNIRSPELLIRNF</sequence>
<feature type="binding site" evidence="7">
    <location>
        <position position="58"/>
    </location>
    <ligand>
        <name>S-adenosyl-L-methionine</name>
        <dbReference type="ChEBI" id="CHEBI:59789"/>
    </ligand>
</feature>
<dbReference type="PIRSF" id="PIRSF000398">
    <property type="entry name" value="M_m6A_EcoRV"/>
    <property type="match status" value="1"/>
</dbReference>
<dbReference type="Gene3D" id="1.10.1020.10">
    <property type="entry name" value="Adenine-specific Methyltransferase, Domain 2"/>
    <property type="match status" value="1"/>
</dbReference>
<reference evidence="8" key="2">
    <citation type="submission" date="2021-04" db="EMBL/GenBank/DDBJ databases">
        <authorList>
            <person name="Gilroy R."/>
        </authorList>
    </citation>
    <scope>NUCLEOTIDE SEQUENCE</scope>
    <source>
        <strain evidence="8">5032</strain>
    </source>
</reference>
<dbReference type="GO" id="GO:0009307">
    <property type="term" value="P:DNA restriction-modification system"/>
    <property type="evidence" value="ECO:0007669"/>
    <property type="project" value="InterPro"/>
</dbReference>
<evidence type="ECO:0000256" key="5">
    <source>
        <dbReference type="ARBA" id="ARBA00022691"/>
    </source>
</evidence>
<dbReference type="InterPro" id="IPR012263">
    <property type="entry name" value="M_m6A_EcoRV"/>
</dbReference>
<keyword evidence="4" id="KW-0808">Transferase</keyword>
<dbReference type="GO" id="GO:0043565">
    <property type="term" value="F:sequence-specific DNA binding"/>
    <property type="evidence" value="ECO:0007669"/>
    <property type="project" value="TreeGrafter"/>
</dbReference>
<dbReference type="Pfam" id="PF02086">
    <property type="entry name" value="MethyltransfD12"/>
    <property type="match status" value="1"/>
</dbReference>
<evidence type="ECO:0000256" key="3">
    <source>
        <dbReference type="ARBA" id="ARBA00022603"/>
    </source>
</evidence>
<dbReference type="PRINTS" id="PR00505">
    <property type="entry name" value="D12N6MTFRASE"/>
</dbReference>
<dbReference type="EC" id="2.1.1.72" evidence="2"/>
<keyword evidence="5" id="KW-0949">S-adenosyl-L-methionine</keyword>
<proteinExistence type="inferred from homology"/>
<dbReference type="InterPro" id="IPR029063">
    <property type="entry name" value="SAM-dependent_MTases_sf"/>
</dbReference>
<dbReference type="PANTHER" id="PTHR30481">
    <property type="entry name" value="DNA ADENINE METHYLASE"/>
    <property type="match status" value="1"/>
</dbReference>
<evidence type="ECO:0000256" key="2">
    <source>
        <dbReference type="ARBA" id="ARBA00011900"/>
    </source>
</evidence>
<gene>
    <name evidence="8" type="ORF">H9784_10270</name>
</gene>
<comment type="catalytic activity">
    <reaction evidence="6">
        <text>a 2'-deoxyadenosine in DNA + S-adenosyl-L-methionine = an N(6)-methyl-2'-deoxyadenosine in DNA + S-adenosyl-L-homocysteine + H(+)</text>
        <dbReference type="Rhea" id="RHEA:15197"/>
        <dbReference type="Rhea" id="RHEA-COMP:12418"/>
        <dbReference type="Rhea" id="RHEA-COMP:12419"/>
        <dbReference type="ChEBI" id="CHEBI:15378"/>
        <dbReference type="ChEBI" id="CHEBI:57856"/>
        <dbReference type="ChEBI" id="CHEBI:59789"/>
        <dbReference type="ChEBI" id="CHEBI:90615"/>
        <dbReference type="ChEBI" id="CHEBI:90616"/>
        <dbReference type="EC" id="2.1.1.72"/>
    </reaction>
</comment>
<evidence type="ECO:0000313" key="9">
    <source>
        <dbReference type="Proteomes" id="UP000823821"/>
    </source>
</evidence>